<dbReference type="InterPro" id="IPR029058">
    <property type="entry name" value="AB_hydrolase_fold"/>
</dbReference>
<dbReference type="AlphaFoldDB" id="A0A3A8JDR6"/>
<dbReference type="PRINTS" id="PR00111">
    <property type="entry name" value="ABHYDROLASE"/>
</dbReference>
<evidence type="ECO:0000259" key="1">
    <source>
        <dbReference type="Pfam" id="PF00561"/>
    </source>
</evidence>
<name>A0A3A8JDR6_9BACT</name>
<dbReference type="GO" id="GO:0016020">
    <property type="term" value="C:membrane"/>
    <property type="evidence" value="ECO:0007669"/>
    <property type="project" value="TreeGrafter"/>
</dbReference>
<dbReference type="EMBL" id="RAVZ01000014">
    <property type="protein sequence ID" value="RKG93096.1"/>
    <property type="molecule type" value="Genomic_DNA"/>
</dbReference>
<reference evidence="3" key="1">
    <citation type="submission" date="2018-09" db="EMBL/GenBank/DDBJ databases">
        <authorList>
            <person name="Livingstone P.G."/>
            <person name="Whitworth D.E."/>
        </authorList>
    </citation>
    <scope>NUCLEOTIDE SEQUENCE [LARGE SCALE GENOMIC DNA]</scope>
    <source>
        <strain evidence="3">CA054A</strain>
    </source>
</reference>
<dbReference type="GO" id="GO:0016787">
    <property type="term" value="F:hydrolase activity"/>
    <property type="evidence" value="ECO:0007669"/>
    <property type="project" value="UniProtKB-KW"/>
</dbReference>
<dbReference type="PANTHER" id="PTHR43798:SF33">
    <property type="entry name" value="HYDROLASE, PUTATIVE (AFU_ORTHOLOGUE AFUA_2G14860)-RELATED"/>
    <property type="match status" value="1"/>
</dbReference>
<dbReference type="OrthoDB" id="9804723at2"/>
<dbReference type="RefSeq" id="WP_120539242.1">
    <property type="nucleotide sequence ID" value="NZ_RAVZ01000014.1"/>
</dbReference>
<dbReference type="InterPro" id="IPR000639">
    <property type="entry name" value="Epox_hydrolase-like"/>
</dbReference>
<evidence type="ECO:0000313" key="2">
    <source>
        <dbReference type="EMBL" id="RKG93096.1"/>
    </source>
</evidence>
<comment type="caution">
    <text evidence="2">The sequence shown here is derived from an EMBL/GenBank/DDBJ whole genome shotgun (WGS) entry which is preliminary data.</text>
</comment>
<dbReference type="Pfam" id="PF00561">
    <property type="entry name" value="Abhydrolase_1"/>
    <property type="match status" value="1"/>
</dbReference>
<proteinExistence type="predicted"/>
<dbReference type="SUPFAM" id="SSF53474">
    <property type="entry name" value="alpha/beta-Hydrolases"/>
    <property type="match status" value="1"/>
</dbReference>
<dbReference type="InterPro" id="IPR050266">
    <property type="entry name" value="AB_hydrolase_sf"/>
</dbReference>
<dbReference type="InterPro" id="IPR000073">
    <property type="entry name" value="AB_hydrolase_1"/>
</dbReference>
<evidence type="ECO:0000313" key="3">
    <source>
        <dbReference type="Proteomes" id="UP000268094"/>
    </source>
</evidence>
<dbReference type="Gene3D" id="3.40.50.1820">
    <property type="entry name" value="alpha/beta hydrolase"/>
    <property type="match status" value="1"/>
</dbReference>
<protein>
    <submittedName>
        <fullName evidence="2">Alpha/beta hydrolase</fullName>
    </submittedName>
</protein>
<sequence length="293" mass="31544">MPAAPFESLTLDAEGLPLHVRQRHPGGTPAVLFLHGWLDHSHSFDPLCEHLPPDWRTVLLDFRGMGESGHVGPGAAYHLSDHLLDVEATLDGLALPTVHLVGHSLGGIVALAYAAARPERIQSLTLIESLGPSGGPPEGAVQRLRGFLDDARRPPNRKRYPTVEAAAERLRQANPTLSPDAALLFARHGTHPTPEGEQAFTFDPRHRRRFGQGFDEAQWLALEAAITCPVQVLRGSEGLSPSPALLQGRLDALRTLVGPPQVFDGGHHVHLEQPQAVAAAIATFVQANVSSRT</sequence>
<dbReference type="PANTHER" id="PTHR43798">
    <property type="entry name" value="MONOACYLGLYCEROL LIPASE"/>
    <property type="match status" value="1"/>
</dbReference>
<keyword evidence="2" id="KW-0378">Hydrolase</keyword>
<accession>A0A3A8JDR6</accession>
<organism evidence="2 3">
    <name type="scientific">Corallococcus terminator</name>
    <dbReference type="NCBI Taxonomy" id="2316733"/>
    <lineage>
        <taxon>Bacteria</taxon>
        <taxon>Pseudomonadati</taxon>
        <taxon>Myxococcota</taxon>
        <taxon>Myxococcia</taxon>
        <taxon>Myxococcales</taxon>
        <taxon>Cystobacterineae</taxon>
        <taxon>Myxococcaceae</taxon>
        <taxon>Corallococcus</taxon>
    </lineage>
</organism>
<feature type="domain" description="AB hydrolase-1" evidence="1">
    <location>
        <begin position="29"/>
        <end position="158"/>
    </location>
</feature>
<dbReference type="PRINTS" id="PR00412">
    <property type="entry name" value="EPOXHYDRLASE"/>
</dbReference>
<keyword evidence="3" id="KW-1185">Reference proteome</keyword>
<gene>
    <name evidence="2" type="ORF">D7V88_03930</name>
</gene>
<dbReference type="Proteomes" id="UP000268094">
    <property type="component" value="Unassembled WGS sequence"/>
</dbReference>